<dbReference type="AlphaFoldDB" id="A0A813ZHE9"/>
<dbReference type="OrthoDB" id="6154712at2759"/>
<organism evidence="1 2">
    <name type="scientific">Brachionus calyciflorus</name>
    <dbReference type="NCBI Taxonomy" id="104777"/>
    <lineage>
        <taxon>Eukaryota</taxon>
        <taxon>Metazoa</taxon>
        <taxon>Spiralia</taxon>
        <taxon>Gnathifera</taxon>
        <taxon>Rotifera</taxon>
        <taxon>Eurotatoria</taxon>
        <taxon>Monogononta</taxon>
        <taxon>Pseudotrocha</taxon>
        <taxon>Ploima</taxon>
        <taxon>Brachionidae</taxon>
        <taxon>Brachionus</taxon>
    </lineage>
</organism>
<gene>
    <name evidence="1" type="ORF">OXX778_LOCUS11289</name>
</gene>
<proteinExistence type="predicted"/>
<dbReference type="InterPro" id="IPR036322">
    <property type="entry name" value="WD40_repeat_dom_sf"/>
</dbReference>
<reference evidence="1" key="1">
    <citation type="submission" date="2021-02" db="EMBL/GenBank/DDBJ databases">
        <authorList>
            <person name="Nowell W R."/>
        </authorList>
    </citation>
    <scope>NUCLEOTIDE SEQUENCE</scope>
    <source>
        <strain evidence="1">Ploen Becks lab</strain>
    </source>
</reference>
<dbReference type="PANTHER" id="PTHR45589:SF1">
    <property type="entry name" value="WD REPEAT DOMAIN 62, ISOFORM G"/>
    <property type="match status" value="1"/>
</dbReference>
<dbReference type="EMBL" id="CAJNOC010001890">
    <property type="protein sequence ID" value="CAF0898746.1"/>
    <property type="molecule type" value="Genomic_DNA"/>
</dbReference>
<sequence length="195" mass="22232">MSTSLDDTIGYDFNEETYLSISFDLMMLTPFTLTKLTYSPLQTKDDHSLSIAALRICFNPLEKQLYLISCGNEKSIIFQILSSEPCQFTRTSYAVEKQKFHDLNIDNTNSTINIISQDRMIRTYSIKDGKRLRQFIGSLNEDGHLLKMDTDRNGNLIAVSCTDICVYIWDLNTSECVGFIYGHVEVVADLKFTSC</sequence>
<name>A0A813ZHE9_9BILA</name>
<dbReference type="InterPro" id="IPR052779">
    <property type="entry name" value="WDR62"/>
</dbReference>
<evidence type="ECO:0000313" key="1">
    <source>
        <dbReference type="EMBL" id="CAF0898746.1"/>
    </source>
</evidence>
<dbReference type="Proteomes" id="UP000663879">
    <property type="component" value="Unassembled WGS sequence"/>
</dbReference>
<accession>A0A813ZHE9</accession>
<comment type="caution">
    <text evidence="1">The sequence shown here is derived from an EMBL/GenBank/DDBJ whole genome shotgun (WGS) entry which is preliminary data.</text>
</comment>
<evidence type="ECO:0000313" key="2">
    <source>
        <dbReference type="Proteomes" id="UP000663879"/>
    </source>
</evidence>
<dbReference type="PANTHER" id="PTHR45589">
    <property type="entry name" value="WD REPEAT DOMAIN 62, ISOFORM G"/>
    <property type="match status" value="1"/>
</dbReference>
<protein>
    <submittedName>
        <fullName evidence="1">Uncharacterized protein</fullName>
    </submittedName>
</protein>
<keyword evidence="2" id="KW-1185">Reference proteome</keyword>
<dbReference type="Gene3D" id="2.130.10.10">
    <property type="entry name" value="YVTN repeat-like/Quinoprotein amine dehydrogenase"/>
    <property type="match status" value="1"/>
</dbReference>
<dbReference type="SUPFAM" id="SSF50978">
    <property type="entry name" value="WD40 repeat-like"/>
    <property type="match status" value="1"/>
</dbReference>
<dbReference type="InterPro" id="IPR015943">
    <property type="entry name" value="WD40/YVTN_repeat-like_dom_sf"/>
</dbReference>